<gene>
    <name evidence="1" type="ORF">DV451_004170</name>
</gene>
<organism evidence="1 2">
    <name type="scientific">Geotrichum candidum</name>
    <name type="common">Oospora lactis</name>
    <name type="synonym">Dipodascus geotrichum</name>
    <dbReference type="NCBI Taxonomy" id="1173061"/>
    <lineage>
        <taxon>Eukaryota</taxon>
        <taxon>Fungi</taxon>
        <taxon>Dikarya</taxon>
        <taxon>Ascomycota</taxon>
        <taxon>Saccharomycotina</taxon>
        <taxon>Dipodascomycetes</taxon>
        <taxon>Dipodascales</taxon>
        <taxon>Dipodascaceae</taxon>
        <taxon>Geotrichum</taxon>
    </lineage>
</organism>
<dbReference type="EMBL" id="QQZK01000112">
    <property type="protein sequence ID" value="KAF5096580.1"/>
    <property type="molecule type" value="Genomic_DNA"/>
</dbReference>
<reference evidence="1" key="1">
    <citation type="journal article" date="2020" name="Front. Microbiol.">
        <title>Phenotypic and Genetic Characterization of the Cheese Ripening Yeast Geotrichum candidum.</title>
        <authorList>
            <person name="Perkins V."/>
            <person name="Vignola S."/>
            <person name="Lessard M.H."/>
            <person name="Plante P.L."/>
            <person name="Corbeil J."/>
            <person name="Dugat-Bony E."/>
            <person name="Frenette M."/>
            <person name="Labrie S."/>
        </authorList>
    </citation>
    <scope>NUCLEOTIDE SEQUENCE</scope>
    <source>
        <strain evidence="1">LMA-70</strain>
    </source>
</reference>
<name>A0A9P5KQ44_GEOCN</name>
<evidence type="ECO:0000313" key="1">
    <source>
        <dbReference type="EMBL" id="KAF5096580.1"/>
    </source>
</evidence>
<sequence length="89" mass="8825">MIAVMSGSSGMACASTVHAGTCTWYTTTARPSSGQTTLSVVFTTRGTVAAEVADGSAVIGSVSMHVTTNDRGNSSFAAYVSASPGTVGQ</sequence>
<reference evidence="1" key="2">
    <citation type="submission" date="2020-01" db="EMBL/GenBank/DDBJ databases">
        <authorList>
            <person name="Perkins V."/>
            <person name="Lessard M.-H."/>
            <person name="Dugat-Bony E."/>
            <person name="Frenette M."/>
            <person name="Labrie S."/>
        </authorList>
    </citation>
    <scope>NUCLEOTIDE SEQUENCE</scope>
    <source>
        <strain evidence="1">LMA-70</strain>
    </source>
</reference>
<evidence type="ECO:0000313" key="2">
    <source>
        <dbReference type="Proteomes" id="UP000750522"/>
    </source>
</evidence>
<dbReference type="Proteomes" id="UP000750522">
    <property type="component" value="Unassembled WGS sequence"/>
</dbReference>
<comment type="caution">
    <text evidence="1">The sequence shown here is derived from an EMBL/GenBank/DDBJ whole genome shotgun (WGS) entry which is preliminary data.</text>
</comment>
<dbReference type="AlphaFoldDB" id="A0A9P5KQ44"/>
<accession>A0A9P5KQ44</accession>
<proteinExistence type="predicted"/>
<protein>
    <submittedName>
        <fullName evidence="1">Uncharacterized protein</fullName>
    </submittedName>
</protein>